<proteinExistence type="predicted"/>
<name>A0A9D1TID7_9FIRM</name>
<protein>
    <submittedName>
        <fullName evidence="1">Uncharacterized protein</fullName>
    </submittedName>
</protein>
<evidence type="ECO:0000313" key="2">
    <source>
        <dbReference type="Proteomes" id="UP000886808"/>
    </source>
</evidence>
<organism evidence="1 2">
    <name type="scientific">Candidatus Butyricicoccus avistercoris</name>
    <dbReference type="NCBI Taxonomy" id="2838518"/>
    <lineage>
        <taxon>Bacteria</taxon>
        <taxon>Bacillati</taxon>
        <taxon>Bacillota</taxon>
        <taxon>Clostridia</taxon>
        <taxon>Eubacteriales</taxon>
        <taxon>Butyricicoccaceae</taxon>
        <taxon>Butyricicoccus</taxon>
    </lineage>
</organism>
<dbReference type="EMBL" id="DXIE01000053">
    <property type="protein sequence ID" value="HIV62997.1"/>
    <property type="molecule type" value="Genomic_DNA"/>
</dbReference>
<accession>A0A9D1TID7</accession>
<comment type="caution">
    <text evidence="1">The sequence shown here is derived from an EMBL/GenBank/DDBJ whole genome shotgun (WGS) entry which is preliminary data.</text>
</comment>
<sequence>MKSIFKRLASQKKLVFLIIVLLFVQAICDLSLPNYTSALIDTGIQNSGIEYAVPVKISSKAYDMISANMNESELELWEENYIPDGDNYILNAKADEKALDEVFAYPIAQTVMNMRGMTTSRESLDTLGSQI</sequence>
<reference evidence="1" key="2">
    <citation type="submission" date="2021-04" db="EMBL/GenBank/DDBJ databases">
        <authorList>
            <person name="Gilroy R."/>
        </authorList>
    </citation>
    <scope>NUCLEOTIDE SEQUENCE</scope>
    <source>
        <strain evidence="1">CHK193-4272</strain>
    </source>
</reference>
<evidence type="ECO:0000313" key="1">
    <source>
        <dbReference type="EMBL" id="HIV62997.1"/>
    </source>
</evidence>
<gene>
    <name evidence="1" type="ORF">H9746_09215</name>
</gene>
<dbReference type="Proteomes" id="UP000886808">
    <property type="component" value="Unassembled WGS sequence"/>
</dbReference>
<reference evidence="1" key="1">
    <citation type="journal article" date="2021" name="PeerJ">
        <title>Extensive microbial diversity within the chicken gut microbiome revealed by metagenomics and culture.</title>
        <authorList>
            <person name="Gilroy R."/>
            <person name="Ravi A."/>
            <person name="Getino M."/>
            <person name="Pursley I."/>
            <person name="Horton D.L."/>
            <person name="Alikhan N.F."/>
            <person name="Baker D."/>
            <person name="Gharbi K."/>
            <person name="Hall N."/>
            <person name="Watson M."/>
            <person name="Adriaenssens E.M."/>
            <person name="Foster-Nyarko E."/>
            <person name="Jarju S."/>
            <person name="Secka A."/>
            <person name="Antonio M."/>
            <person name="Oren A."/>
            <person name="Chaudhuri R.R."/>
            <person name="La Ragione R."/>
            <person name="Hildebrand F."/>
            <person name="Pallen M.J."/>
        </authorList>
    </citation>
    <scope>NUCLEOTIDE SEQUENCE</scope>
    <source>
        <strain evidence="1">CHK193-4272</strain>
    </source>
</reference>
<dbReference type="AlphaFoldDB" id="A0A9D1TID7"/>